<dbReference type="EMBL" id="JASSZA010000004">
    <property type="protein sequence ID" value="KAK2114219.1"/>
    <property type="molecule type" value="Genomic_DNA"/>
</dbReference>
<accession>A0ABQ9VZG6</accession>
<sequence length="58" mass="6234">LLLGCQTRMGWLTQDRTAGASVTGHTSIVEFLIQEQPGQKQDAGGEAQTGYGKKGLHY</sequence>
<comment type="caution">
    <text evidence="2">The sequence shown here is derived from an EMBL/GenBank/DDBJ whole genome shotgun (WGS) entry which is preliminary data.</text>
</comment>
<protein>
    <submittedName>
        <fullName evidence="2">Protein fem-1 A</fullName>
    </submittedName>
</protein>
<feature type="region of interest" description="Disordered" evidence="1">
    <location>
        <begin position="35"/>
        <end position="58"/>
    </location>
</feature>
<gene>
    <name evidence="2" type="primary">FEM1A_1</name>
    <name evidence="2" type="ORF">P7K49_008485</name>
</gene>
<proteinExistence type="predicted"/>
<keyword evidence="3" id="KW-1185">Reference proteome</keyword>
<feature type="non-terminal residue" evidence="2">
    <location>
        <position position="1"/>
    </location>
</feature>
<evidence type="ECO:0000313" key="3">
    <source>
        <dbReference type="Proteomes" id="UP001266305"/>
    </source>
</evidence>
<dbReference type="Proteomes" id="UP001266305">
    <property type="component" value="Unassembled WGS sequence"/>
</dbReference>
<name>A0ABQ9VZG6_SAGOE</name>
<evidence type="ECO:0000313" key="2">
    <source>
        <dbReference type="EMBL" id="KAK2114219.1"/>
    </source>
</evidence>
<organism evidence="2 3">
    <name type="scientific">Saguinus oedipus</name>
    <name type="common">Cotton-top tamarin</name>
    <name type="synonym">Oedipomidas oedipus</name>
    <dbReference type="NCBI Taxonomy" id="9490"/>
    <lineage>
        <taxon>Eukaryota</taxon>
        <taxon>Metazoa</taxon>
        <taxon>Chordata</taxon>
        <taxon>Craniata</taxon>
        <taxon>Vertebrata</taxon>
        <taxon>Euteleostomi</taxon>
        <taxon>Mammalia</taxon>
        <taxon>Eutheria</taxon>
        <taxon>Euarchontoglires</taxon>
        <taxon>Primates</taxon>
        <taxon>Haplorrhini</taxon>
        <taxon>Platyrrhini</taxon>
        <taxon>Cebidae</taxon>
        <taxon>Callitrichinae</taxon>
        <taxon>Saguinus</taxon>
    </lineage>
</organism>
<reference evidence="2 3" key="1">
    <citation type="submission" date="2023-05" db="EMBL/GenBank/DDBJ databases">
        <title>B98-5 Cell Line De Novo Hybrid Assembly: An Optical Mapping Approach.</title>
        <authorList>
            <person name="Kananen K."/>
            <person name="Auerbach J.A."/>
            <person name="Kautto E."/>
            <person name="Blachly J.S."/>
        </authorList>
    </citation>
    <scope>NUCLEOTIDE SEQUENCE [LARGE SCALE GENOMIC DNA]</scope>
    <source>
        <strain evidence="2">B95-8</strain>
        <tissue evidence="2">Cell line</tissue>
    </source>
</reference>
<evidence type="ECO:0000256" key="1">
    <source>
        <dbReference type="SAM" id="MobiDB-lite"/>
    </source>
</evidence>